<evidence type="ECO:0000313" key="2">
    <source>
        <dbReference type="Proteomes" id="UP000003340"/>
    </source>
</evidence>
<dbReference type="AlphaFoldDB" id="C0EFE5"/>
<dbReference type="EMBL" id="ACEC01000090">
    <property type="protein sequence ID" value="EEG29805.1"/>
    <property type="molecule type" value="Genomic_DNA"/>
</dbReference>
<reference evidence="1 2" key="2">
    <citation type="submission" date="2009-02" db="EMBL/GenBank/DDBJ databases">
        <title>Draft genome sequence of Clostridium methylpentosum (DSM 5476).</title>
        <authorList>
            <person name="Sudarsanam P."/>
            <person name="Ley R."/>
            <person name="Guruge J."/>
            <person name="Turnbaugh P.J."/>
            <person name="Mahowald M."/>
            <person name="Liep D."/>
            <person name="Gordon J."/>
        </authorList>
    </citation>
    <scope>NUCLEOTIDE SEQUENCE [LARGE SCALE GENOMIC DNA]</scope>
    <source>
        <strain evidence="1 2">DSM 5476</strain>
    </source>
</reference>
<gene>
    <name evidence="1" type="ORF">CLOSTMETH_02587</name>
</gene>
<proteinExistence type="predicted"/>
<protein>
    <submittedName>
        <fullName evidence="1">Uncharacterized protein</fullName>
    </submittedName>
</protein>
<reference evidence="1 2" key="1">
    <citation type="submission" date="2009-01" db="EMBL/GenBank/DDBJ databases">
        <authorList>
            <person name="Fulton L."/>
            <person name="Clifton S."/>
            <person name="Fulton B."/>
            <person name="Xu J."/>
            <person name="Minx P."/>
            <person name="Pepin K.H."/>
            <person name="Johnson M."/>
            <person name="Bhonagiri V."/>
            <person name="Nash W.E."/>
            <person name="Mardis E.R."/>
            <person name="Wilson R.K."/>
        </authorList>
    </citation>
    <scope>NUCLEOTIDE SEQUENCE [LARGE SCALE GENOMIC DNA]</scope>
    <source>
        <strain evidence="1 2">DSM 5476</strain>
    </source>
</reference>
<dbReference type="Proteomes" id="UP000003340">
    <property type="component" value="Unassembled WGS sequence"/>
</dbReference>
<dbReference type="STRING" id="537013.CLOSTMETH_02587"/>
<sequence length="89" mass="9833">MVYPLIGKTAGSSQAVKLEPQEEAFRMTTTTLDCVSGKVVGLEQLISITTETSFSHKSTATFSWISFMTAMEICWDLISMGLNTIMYLI</sequence>
<accession>C0EFE5</accession>
<dbReference type="HOGENOM" id="CLU_2449407_0_0_9"/>
<evidence type="ECO:0000313" key="1">
    <source>
        <dbReference type="EMBL" id="EEG29805.1"/>
    </source>
</evidence>
<keyword evidence="2" id="KW-1185">Reference proteome</keyword>
<comment type="caution">
    <text evidence="1">The sequence shown here is derived from an EMBL/GenBank/DDBJ whole genome shotgun (WGS) entry which is preliminary data.</text>
</comment>
<organism evidence="1 2">
    <name type="scientific">[Clostridium] methylpentosum DSM 5476</name>
    <dbReference type="NCBI Taxonomy" id="537013"/>
    <lineage>
        <taxon>Bacteria</taxon>
        <taxon>Bacillati</taxon>
        <taxon>Bacillota</taxon>
        <taxon>Clostridia</taxon>
        <taxon>Eubacteriales</taxon>
        <taxon>Oscillospiraceae</taxon>
        <taxon>Oscillospiraceae incertae sedis</taxon>
    </lineage>
</organism>
<name>C0EFE5_9FIRM</name>